<reference evidence="2 3" key="1">
    <citation type="submission" date="2021-02" db="EMBL/GenBank/DDBJ databases">
        <title>Complete genome of Desulfoluna sp. strain ASN36.</title>
        <authorList>
            <person name="Takahashi A."/>
            <person name="Kojima H."/>
            <person name="Fukui M."/>
        </authorList>
    </citation>
    <scope>NUCLEOTIDE SEQUENCE [LARGE SCALE GENOMIC DNA]</scope>
    <source>
        <strain evidence="2 3">ASN36</strain>
    </source>
</reference>
<keyword evidence="1" id="KW-1133">Transmembrane helix</keyword>
<accession>A0ABM7PKT7</accession>
<keyword evidence="1" id="KW-0472">Membrane</keyword>
<feature type="transmembrane region" description="Helical" evidence="1">
    <location>
        <begin position="171"/>
        <end position="194"/>
    </location>
</feature>
<dbReference type="RefSeq" id="WP_236889130.1">
    <property type="nucleotide sequence ID" value="NZ_AP024488.1"/>
</dbReference>
<organism evidence="2 3">
    <name type="scientific">Desulfoluna limicola</name>
    <dbReference type="NCBI Taxonomy" id="2810562"/>
    <lineage>
        <taxon>Bacteria</taxon>
        <taxon>Pseudomonadati</taxon>
        <taxon>Thermodesulfobacteriota</taxon>
        <taxon>Desulfobacteria</taxon>
        <taxon>Desulfobacterales</taxon>
        <taxon>Desulfolunaceae</taxon>
        <taxon>Desulfoluna</taxon>
    </lineage>
</organism>
<evidence type="ECO:0000256" key="1">
    <source>
        <dbReference type="SAM" id="Phobius"/>
    </source>
</evidence>
<protein>
    <submittedName>
        <fullName evidence="2">Uncharacterized protein</fullName>
    </submittedName>
</protein>
<sequence length="200" mass="22446">MHLTAGLRTHHKDFVEDRPVACHKEDIHELVSLFSGLTDEKTEVEIVYKGKDRTITMAGLQGLEKHAHLSWTDKLDIHISIKKIDGVVGGTTVTFYHNVINYQLRSNDAASFSETDANIRSFFNRKTPWYAGLNKVLPYLCPLLLMLMLSGQQAFSCLNDGNVPTAGAWDALTLVAMIFFVLAYLGKVFPYIWISLKSKG</sequence>
<keyword evidence="3" id="KW-1185">Reference proteome</keyword>
<evidence type="ECO:0000313" key="3">
    <source>
        <dbReference type="Proteomes" id="UP001320148"/>
    </source>
</evidence>
<proteinExistence type="predicted"/>
<name>A0ABM7PKT7_9BACT</name>
<gene>
    <name evidence="2" type="ORF">DSLASN_33630</name>
</gene>
<keyword evidence="1" id="KW-0812">Transmembrane</keyword>
<evidence type="ECO:0000313" key="2">
    <source>
        <dbReference type="EMBL" id="BCS97731.1"/>
    </source>
</evidence>
<feature type="transmembrane region" description="Helical" evidence="1">
    <location>
        <begin position="129"/>
        <end position="151"/>
    </location>
</feature>
<dbReference type="Proteomes" id="UP001320148">
    <property type="component" value="Chromosome"/>
</dbReference>
<dbReference type="EMBL" id="AP024488">
    <property type="protein sequence ID" value="BCS97731.1"/>
    <property type="molecule type" value="Genomic_DNA"/>
</dbReference>